<keyword evidence="2" id="KW-1185">Reference proteome</keyword>
<accession>A0A8S1GM23</accession>
<proteinExistence type="predicted"/>
<comment type="caution">
    <text evidence="1">The sequence shown here is derived from an EMBL/GenBank/DDBJ whole genome shotgun (WGS) entry which is preliminary data.</text>
</comment>
<reference evidence="1" key="1">
    <citation type="submission" date="2020-10" db="EMBL/GenBank/DDBJ databases">
        <authorList>
            <person name="Kikuchi T."/>
        </authorList>
    </citation>
    <scope>NUCLEOTIDE SEQUENCE</scope>
    <source>
        <strain evidence="1">NKZ352</strain>
    </source>
</reference>
<evidence type="ECO:0000313" key="1">
    <source>
        <dbReference type="EMBL" id="CAD6184287.1"/>
    </source>
</evidence>
<dbReference type="EMBL" id="CAJGYM010000001">
    <property type="protein sequence ID" value="CAD6184287.1"/>
    <property type="molecule type" value="Genomic_DNA"/>
</dbReference>
<organism evidence="1 2">
    <name type="scientific">Caenorhabditis auriculariae</name>
    <dbReference type="NCBI Taxonomy" id="2777116"/>
    <lineage>
        <taxon>Eukaryota</taxon>
        <taxon>Metazoa</taxon>
        <taxon>Ecdysozoa</taxon>
        <taxon>Nematoda</taxon>
        <taxon>Chromadorea</taxon>
        <taxon>Rhabditida</taxon>
        <taxon>Rhabditina</taxon>
        <taxon>Rhabditomorpha</taxon>
        <taxon>Rhabditoidea</taxon>
        <taxon>Rhabditidae</taxon>
        <taxon>Peloderinae</taxon>
        <taxon>Caenorhabditis</taxon>
    </lineage>
</organism>
<dbReference type="Proteomes" id="UP000835052">
    <property type="component" value="Unassembled WGS sequence"/>
</dbReference>
<evidence type="ECO:0000313" key="2">
    <source>
        <dbReference type="Proteomes" id="UP000835052"/>
    </source>
</evidence>
<dbReference type="AlphaFoldDB" id="A0A8S1GM23"/>
<protein>
    <submittedName>
        <fullName evidence="1">Uncharacterized protein</fullName>
    </submittedName>
</protein>
<name>A0A8S1GM23_9PELO</name>
<sequence length="127" mass="14203">MPRQVRFASGSRYQGPISLVLFLRRPDREKEERLQKERGMEFTAQPGRRAVFRTSVVFLRQPPSWISEIGIPLRDLIAIVGTDNKEPRKAALIASLLSHALILFDTTHRSVGGFSPGSETGSVNCNL</sequence>
<gene>
    <name evidence="1" type="ORF">CAUJ_LOCUS206</name>
</gene>